<feature type="transmembrane region" description="Helical" evidence="1">
    <location>
        <begin position="196"/>
        <end position="226"/>
    </location>
</feature>
<keyword evidence="1" id="KW-1133">Transmembrane helix</keyword>
<dbReference type="PANTHER" id="PTHR16214">
    <property type="entry name" value="TRANSMEMBRANE PROTEIN 260"/>
    <property type="match status" value="1"/>
</dbReference>
<dbReference type="PANTHER" id="PTHR16214:SF3">
    <property type="entry name" value="TRANSMEMBRANE PROTEIN 260"/>
    <property type="match status" value="1"/>
</dbReference>
<keyword evidence="1" id="KW-0812">Transmembrane</keyword>
<dbReference type="InterPro" id="IPR052724">
    <property type="entry name" value="GT117_domain-containing"/>
</dbReference>
<feature type="transmembrane region" description="Helical" evidence="1">
    <location>
        <begin position="589"/>
        <end position="606"/>
    </location>
</feature>
<feature type="transmembrane region" description="Helical" evidence="1">
    <location>
        <begin position="238"/>
        <end position="257"/>
    </location>
</feature>
<evidence type="ECO:0000256" key="1">
    <source>
        <dbReference type="SAM" id="Phobius"/>
    </source>
</evidence>
<evidence type="ECO:0000313" key="3">
    <source>
        <dbReference type="Proteomes" id="UP000243985"/>
    </source>
</evidence>
<name>A0A2T5XVS0_9FLAO</name>
<keyword evidence="1" id="KW-0472">Membrane</keyword>
<feature type="transmembrane region" description="Helical" evidence="1">
    <location>
        <begin position="564"/>
        <end position="582"/>
    </location>
</feature>
<comment type="caution">
    <text evidence="2">The sequence shown here is derived from an EMBL/GenBank/DDBJ whole genome shotgun (WGS) entry which is preliminary data.</text>
</comment>
<sequence length="1118" mass="128779">MLIIKLSVPLRLDINFVMMTDKLFKKYNLIVGWAVFAIALVTYSLTVEPTVSFWDCGEYIATSAKLEVGHPPGAPFFQMMGAFIAAFAPNTDKIALLVNYMSVLSSAFTVFFLYFIIVNLAKKIALRSANTLSVAHTIAVMGSGVVGALAYTFSDSFWFNAVEAEVYAMAMLFMSVMFWLGIKWTDSLHEPRGDRWLLLISLVVGLSFGVHFMALLTIPAIGMLYFFNSHYKKNVWNFLLANVVSIAVLLLIFKLILPYTLAYFGYLEVYFVNSFGMPFNSGTIIAGLTLVAFFFFALRYASQKKKVRLQTATLCLLFVFIGFSSWLMIPIRSNADTVINENSPTDARLLLAYYNLEQYPETHLFYGPMYSDKYAGIDEDYPYQDAKPKYERDYTTGRYIIVNQYKNAQVASNRKQMGFLPRMWSPQHAANYMKLTGQLDFKISEEAYQEPKLYQFLQQIQRQQSITPMPAERYDQFLSDYRDYIEVEKPSFWKNMAYLFDYQFGYMYFRYFAWNFIGRQDDVQGKLENDHGNWLSGINFIDSAHLDSQKHLPSDVLNNKARNTYYFLPFLLGLLGFVFLSMKSERQTWVILVLFLFTGLALKIYLNERPFEPRERDYALVGSFYAFTIWIGLGVYALFSAARKYIHPNIAATAATVLSLVAVPAVMAYQNWDDHDRSQKYSAEFIADAYLESVAENKDAMIFTIGDNDTFLLWYAQEIEGYRTDVRVINTSLLQTDWYIDQMKRQAYQSTPIPGQLVHKQYAHGVREAIYYQKRTDNRWNIKDFVNWITSDDPSTRSSRGAGEYKQDFYYYPTNKLRIPVNKENVLKSGIVKPEDADKIVDYIDITLPGAIDKARIVMLDILANNDWKRPIYFTGGSMDSAEYLWMKDYLQLDGLVYKLVPIKTPIDKNNPYDMGRIDSELMYNIVKRWTWGNMGKEGIYLDPETRKNSIIFRGNLARLTEQLIAEGKTAKASEIIDIAMKNMPIDAYGYYFTLDPFIQGSYKVGKKEQARAIALQVIKKYQEELNYYTHLPASELNSNAKRIQYCIDRYGEVVMLSETLDKEFYAAQWAIFKDKAGLFMGEKELEEYFKGAASQAALDSLRNTLIDTTATSDSTEE</sequence>
<feature type="transmembrane region" description="Helical" evidence="1">
    <location>
        <begin position="133"/>
        <end position="154"/>
    </location>
</feature>
<dbReference type="InterPro" id="IPR021280">
    <property type="entry name" value="TMEM260-like"/>
</dbReference>
<evidence type="ECO:0000313" key="2">
    <source>
        <dbReference type="EMBL" id="PTX07436.1"/>
    </source>
</evidence>
<dbReference type="AlphaFoldDB" id="A0A2T5XVS0"/>
<feature type="transmembrane region" description="Helical" evidence="1">
    <location>
        <begin position="166"/>
        <end position="184"/>
    </location>
</feature>
<protein>
    <submittedName>
        <fullName evidence="2">Uncharacterized protein DUF2723</fullName>
    </submittedName>
</protein>
<feature type="transmembrane region" description="Helical" evidence="1">
    <location>
        <begin position="618"/>
        <end position="639"/>
    </location>
</feature>
<feature type="transmembrane region" description="Helical" evidence="1">
    <location>
        <begin position="73"/>
        <end position="90"/>
    </location>
</feature>
<gene>
    <name evidence="2" type="ORF">C8P65_104127</name>
</gene>
<dbReference type="EMBL" id="QBKG01000004">
    <property type="protein sequence ID" value="PTX07436.1"/>
    <property type="molecule type" value="Genomic_DNA"/>
</dbReference>
<proteinExistence type="predicted"/>
<feature type="transmembrane region" description="Helical" evidence="1">
    <location>
        <begin position="651"/>
        <end position="672"/>
    </location>
</feature>
<accession>A0A2T5XVS0</accession>
<reference evidence="2 3" key="1">
    <citation type="submission" date="2018-04" db="EMBL/GenBank/DDBJ databases">
        <title>Genomic Encyclopedia of Archaeal and Bacterial Type Strains, Phase II (KMG-II): from individual species to whole genera.</title>
        <authorList>
            <person name="Goeker M."/>
        </authorList>
    </citation>
    <scope>NUCLEOTIDE SEQUENCE [LARGE SCALE GENOMIC DNA]</scope>
    <source>
        <strain evidence="2 3">DSM 22902</strain>
    </source>
</reference>
<dbReference type="Proteomes" id="UP000243985">
    <property type="component" value="Unassembled WGS sequence"/>
</dbReference>
<organism evidence="2 3">
    <name type="scientific">Capnocytophaga leadbetteri</name>
    <dbReference type="NCBI Taxonomy" id="327575"/>
    <lineage>
        <taxon>Bacteria</taxon>
        <taxon>Pseudomonadati</taxon>
        <taxon>Bacteroidota</taxon>
        <taxon>Flavobacteriia</taxon>
        <taxon>Flavobacteriales</taxon>
        <taxon>Flavobacteriaceae</taxon>
        <taxon>Capnocytophaga</taxon>
    </lineage>
</organism>
<feature type="transmembrane region" description="Helical" evidence="1">
    <location>
        <begin position="97"/>
        <end position="121"/>
    </location>
</feature>
<dbReference type="Pfam" id="PF11028">
    <property type="entry name" value="TMEM260-like"/>
    <property type="match status" value="1"/>
</dbReference>
<feature type="transmembrane region" description="Helical" evidence="1">
    <location>
        <begin position="277"/>
        <end position="297"/>
    </location>
</feature>
<feature type="transmembrane region" description="Helical" evidence="1">
    <location>
        <begin position="309"/>
        <end position="329"/>
    </location>
</feature>
<feature type="transmembrane region" description="Helical" evidence="1">
    <location>
        <begin position="27"/>
        <end position="45"/>
    </location>
</feature>